<gene>
    <name evidence="3" type="ORF">KC19_4G033100</name>
</gene>
<keyword evidence="4" id="KW-1185">Reference proteome</keyword>
<proteinExistence type="predicted"/>
<evidence type="ECO:0000313" key="3">
    <source>
        <dbReference type="EMBL" id="KAG0578561.1"/>
    </source>
</evidence>
<dbReference type="InterPro" id="IPR039265">
    <property type="entry name" value="DIR1-like"/>
</dbReference>
<feature type="domain" description="Bifunctional inhibitor/plant lipid transfer protein/seed storage helical" evidence="2">
    <location>
        <begin position="81"/>
        <end position="151"/>
    </location>
</feature>
<dbReference type="AlphaFoldDB" id="A0A8T0I783"/>
<keyword evidence="1" id="KW-0472">Membrane</keyword>
<dbReference type="GO" id="GO:0005504">
    <property type="term" value="F:fatty acid binding"/>
    <property type="evidence" value="ECO:0007669"/>
    <property type="project" value="InterPro"/>
</dbReference>
<comment type="caution">
    <text evidence="3">The sequence shown here is derived from an EMBL/GenBank/DDBJ whole genome shotgun (WGS) entry which is preliminary data.</text>
</comment>
<dbReference type="GO" id="GO:0009627">
    <property type="term" value="P:systemic acquired resistance"/>
    <property type="evidence" value="ECO:0007669"/>
    <property type="project" value="InterPro"/>
</dbReference>
<name>A0A8T0I783_CERPU</name>
<keyword evidence="1" id="KW-1133">Transmembrane helix</keyword>
<dbReference type="InterPro" id="IPR036312">
    <property type="entry name" value="Bifun_inhib/LTP/seed_sf"/>
</dbReference>
<sequence>MSYGKLHYITLQCTPSRSSSAHLCNFANSVPPAICLTCDRSTSSPPRAMAGSNRIAAAALVSIGVLVVMAMVAESSAAGVCNPNALYPCLSAIQGARPPWPSRQCCNVVKSVDKNCMCNQLKSSSFPAQMVNNGLQLPKKCGRTDLRGFRCGRYTFPF</sequence>
<dbReference type="Proteomes" id="UP000822688">
    <property type="component" value="Chromosome 4"/>
</dbReference>
<dbReference type="SMART" id="SM00499">
    <property type="entry name" value="AAI"/>
    <property type="match status" value="1"/>
</dbReference>
<evidence type="ECO:0000256" key="1">
    <source>
        <dbReference type="SAM" id="Phobius"/>
    </source>
</evidence>
<dbReference type="SUPFAM" id="SSF47699">
    <property type="entry name" value="Bifunctional inhibitor/lipid-transfer protein/seed storage 2S albumin"/>
    <property type="match status" value="1"/>
</dbReference>
<dbReference type="PANTHER" id="PTHR33122">
    <property type="entry name" value="LIPID BINDING PROTEIN-RELATED"/>
    <property type="match status" value="1"/>
</dbReference>
<dbReference type="Pfam" id="PF00234">
    <property type="entry name" value="Tryp_alpha_amyl"/>
    <property type="match status" value="1"/>
</dbReference>
<reference evidence="3" key="1">
    <citation type="submission" date="2020-06" db="EMBL/GenBank/DDBJ databases">
        <title>WGS assembly of Ceratodon purpureus strain R40.</title>
        <authorList>
            <person name="Carey S.B."/>
            <person name="Jenkins J."/>
            <person name="Shu S."/>
            <person name="Lovell J.T."/>
            <person name="Sreedasyam A."/>
            <person name="Maumus F."/>
            <person name="Tiley G.P."/>
            <person name="Fernandez-Pozo N."/>
            <person name="Barry K."/>
            <person name="Chen C."/>
            <person name="Wang M."/>
            <person name="Lipzen A."/>
            <person name="Daum C."/>
            <person name="Saski C.A."/>
            <person name="Payton A.C."/>
            <person name="Mcbreen J.C."/>
            <person name="Conrad R.E."/>
            <person name="Kollar L.M."/>
            <person name="Olsson S."/>
            <person name="Huttunen S."/>
            <person name="Landis J.B."/>
            <person name="Wickett N.J."/>
            <person name="Johnson M.G."/>
            <person name="Rensing S.A."/>
            <person name="Grimwood J."/>
            <person name="Schmutz J."/>
            <person name="Mcdaniel S.F."/>
        </authorList>
    </citation>
    <scope>NUCLEOTIDE SEQUENCE</scope>
    <source>
        <strain evidence="3">R40</strain>
    </source>
</reference>
<evidence type="ECO:0000259" key="2">
    <source>
        <dbReference type="SMART" id="SM00499"/>
    </source>
</evidence>
<dbReference type="Gene3D" id="1.10.110.10">
    <property type="entry name" value="Plant lipid-transfer and hydrophobic proteins"/>
    <property type="match status" value="1"/>
</dbReference>
<dbReference type="EMBL" id="CM026424">
    <property type="protein sequence ID" value="KAG0578561.1"/>
    <property type="molecule type" value="Genomic_DNA"/>
</dbReference>
<dbReference type="PANTHER" id="PTHR33122:SF13">
    <property type="entry name" value="BIFUNCTIONAL INHIBITOR_LIPID-TRANSFER PROTEIN_SEED STORAGE 2S ALBUMIN SUPERFAMILY PROTEIN"/>
    <property type="match status" value="1"/>
</dbReference>
<evidence type="ECO:0000313" key="4">
    <source>
        <dbReference type="Proteomes" id="UP000822688"/>
    </source>
</evidence>
<protein>
    <recommendedName>
        <fullName evidence="2">Bifunctional inhibitor/plant lipid transfer protein/seed storage helical domain-containing protein</fullName>
    </recommendedName>
</protein>
<dbReference type="InterPro" id="IPR016140">
    <property type="entry name" value="Bifunc_inhib/LTP/seed_store"/>
</dbReference>
<organism evidence="3 4">
    <name type="scientific">Ceratodon purpureus</name>
    <name type="common">Fire moss</name>
    <name type="synonym">Dicranum purpureum</name>
    <dbReference type="NCBI Taxonomy" id="3225"/>
    <lineage>
        <taxon>Eukaryota</taxon>
        <taxon>Viridiplantae</taxon>
        <taxon>Streptophyta</taxon>
        <taxon>Embryophyta</taxon>
        <taxon>Bryophyta</taxon>
        <taxon>Bryophytina</taxon>
        <taxon>Bryopsida</taxon>
        <taxon>Dicranidae</taxon>
        <taxon>Pseudoditrichales</taxon>
        <taxon>Ditrichaceae</taxon>
        <taxon>Ceratodon</taxon>
    </lineage>
</organism>
<accession>A0A8T0I783</accession>
<dbReference type="CDD" id="cd00010">
    <property type="entry name" value="AAI_LTSS"/>
    <property type="match status" value="1"/>
</dbReference>
<keyword evidence="1" id="KW-0812">Transmembrane</keyword>
<feature type="transmembrane region" description="Helical" evidence="1">
    <location>
        <begin position="55"/>
        <end position="73"/>
    </location>
</feature>